<dbReference type="EMBL" id="MLFT02000005">
    <property type="protein sequence ID" value="PHT48833.1"/>
    <property type="molecule type" value="Genomic_DNA"/>
</dbReference>
<dbReference type="OrthoDB" id="1060944at2759"/>
<dbReference type="GO" id="GO:0050832">
    <property type="term" value="P:defense response to fungus"/>
    <property type="evidence" value="ECO:0007669"/>
    <property type="project" value="UniProtKB-ARBA"/>
</dbReference>
<accession>A0A2G2WUC2</accession>
<evidence type="ECO:0000256" key="3">
    <source>
        <dbReference type="ARBA" id="ARBA00022692"/>
    </source>
</evidence>
<dbReference type="PANTHER" id="PTHR48063:SF84">
    <property type="entry name" value="LRR RECEPTOR-LIKE SERINE_THREONINE-PROTEIN KINASE FLS2"/>
    <property type="match status" value="1"/>
</dbReference>
<reference evidence="12" key="2">
    <citation type="journal article" date="2017" name="J. Anim. Genet.">
        <title>Multiple reference genome sequences of hot pepper reveal the massive evolution of plant disease resistance genes by retroduplication.</title>
        <authorList>
            <person name="Kim S."/>
            <person name="Park J."/>
            <person name="Yeom S.-I."/>
            <person name="Kim Y.-M."/>
            <person name="Seo E."/>
            <person name="Kim K.-T."/>
            <person name="Kim M.-S."/>
            <person name="Lee J.M."/>
            <person name="Cheong K."/>
            <person name="Shin H.-S."/>
            <person name="Kim S.-B."/>
            <person name="Han K."/>
            <person name="Lee J."/>
            <person name="Park M."/>
            <person name="Lee H.-A."/>
            <person name="Lee H.-Y."/>
            <person name="Lee Y."/>
            <person name="Oh S."/>
            <person name="Lee J.H."/>
            <person name="Choi E."/>
            <person name="Choi E."/>
            <person name="Lee S.E."/>
            <person name="Jeon J."/>
            <person name="Kim H."/>
            <person name="Choi G."/>
            <person name="Song H."/>
            <person name="Lee J."/>
            <person name="Lee S.-C."/>
            <person name="Kwon J.-K."/>
            <person name="Lee H.-Y."/>
            <person name="Koo N."/>
            <person name="Hong Y."/>
            <person name="Kim R.W."/>
            <person name="Kang W.-H."/>
            <person name="Huh J.H."/>
            <person name="Kang B.-C."/>
            <person name="Yang T.-J."/>
            <person name="Lee Y.-H."/>
            <person name="Bennetzen J.L."/>
            <person name="Choi D."/>
        </authorList>
    </citation>
    <scope>NUCLEOTIDE SEQUENCE [LARGE SCALE GENOMIC DNA]</scope>
    <source>
        <strain evidence="12">cv. PBC81</strain>
    </source>
</reference>
<dbReference type="InterPro" id="IPR032675">
    <property type="entry name" value="LRR_dom_sf"/>
</dbReference>
<comment type="caution">
    <text evidence="11">The sequence shown here is derived from an EMBL/GenBank/DDBJ whole genome shotgun (WGS) entry which is preliminary data.</text>
</comment>
<dbReference type="AlphaFoldDB" id="A0A2G2WUC2"/>
<evidence type="ECO:0000256" key="1">
    <source>
        <dbReference type="ARBA" id="ARBA00004479"/>
    </source>
</evidence>
<gene>
    <name evidence="11" type="ORF">CQW23_13041</name>
</gene>
<organism evidence="11 12">
    <name type="scientific">Capsicum baccatum</name>
    <name type="common">Peruvian pepper</name>
    <dbReference type="NCBI Taxonomy" id="33114"/>
    <lineage>
        <taxon>Eukaryota</taxon>
        <taxon>Viridiplantae</taxon>
        <taxon>Streptophyta</taxon>
        <taxon>Embryophyta</taxon>
        <taxon>Tracheophyta</taxon>
        <taxon>Spermatophyta</taxon>
        <taxon>Magnoliopsida</taxon>
        <taxon>eudicotyledons</taxon>
        <taxon>Gunneridae</taxon>
        <taxon>Pentapetalae</taxon>
        <taxon>asterids</taxon>
        <taxon>lamiids</taxon>
        <taxon>Solanales</taxon>
        <taxon>Solanaceae</taxon>
        <taxon>Solanoideae</taxon>
        <taxon>Capsiceae</taxon>
        <taxon>Capsicum</taxon>
    </lineage>
</organism>
<keyword evidence="5" id="KW-0677">Repeat</keyword>
<feature type="chain" id="PRO_5013767351" description="Leucine-rich repeat-containing N-terminal plant-type domain-containing protein" evidence="9">
    <location>
        <begin position="23"/>
        <end position="257"/>
    </location>
</feature>
<keyword evidence="8" id="KW-0325">Glycoprotein</keyword>
<dbReference type="Gene3D" id="3.80.10.10">
    <property type="entry name" value="Ribonuclease Inhibitor"/>
    <property type="match status" value="2"/>
</dbReference>
<evidence type="ECO:0000256" key="7">
    <source>
        <dbReference type="ARBA" id="ARBA00023136"/>
    </source>
</evidence>
<protein>
    <recommendedName>
        <fullName evidence="10">Leucine-rich repeat-containing N-terminal plant-type domain-containing protein</fullName>
    </recommendedName>
</protein>
<reference evidence="11 12" key="1">
    <citation type="journal article" date="2017" name="Genome Biol.">
        <title>New reference genome sequences of hot pepper reveal the massive evolution of plant disease-resistance genes by retroduplication.</title>
        <authorList>
            <person name="Kim S."/>
            <person name="Park J."/>
            <person name="Yeom S.I."/>
            <person name="Kim Y.M."/>
            <person name="Seo E."/>
            <person name="Kim K.T."/>
            <person name="Kim M.S."/>
            <person name="Lee J.M."/>
            <person name="Cheong K."/>
            <person name="Shin H.S."/>
            <person name="Kim S.B."/>
            <person name="Han K."/>
            <person name="Lee J."/>
            <person name="Park M."/>
            <person name="Lee H.A."/>
            <person name="Lee H.Y."/>
            <person name="Lee Y."/>
            <person name="Oh S."/>
            <person name="Lee J.H."/>
            <person name="Choi E."/>
            <person name="Choi E."/>
            <person name="Lee S.E."/>
            <person name="Jeon J."/>
            <person name="Kim H."/>
            <person name="Choi G."/>
            <person name="Song H."/>
            <person name="Lee J."/>
            <person name="Lee S.C."/>
            <person name="Kwon J.K."/>
            <person name="Lee H.Y."/>
            <person name="Koo N."/>
            <person name="Hong Y."/>
            <person name="Kim R.W."/>
            <person name="Kang W.H."/>
            <person name="Huh J.H."/>
            <person name="Kang B.C."/>
            <person name="Yang T.J."/>
            <person name="Lee Y.H."/>
            <person name="Bennetzen J.L."/>
            <person name="Choi D."/>
        </authorList>
    </citation>
    <scope>NUCLEOTIDE SEQUENCE [LARGE SCALE GENOMIC DNA]</scope>
    <source>
        <strain evidence="12">cv. PBC81</strain>
    </source>
</reference>
<dbReference type="PANTHER" id="PTHR48063">
    <property type="entry name" value="LRR RECEPTOR-LIKE KINASE"/>
    <property type="match status" value="1"/>
</dbReference>
<dbReference type="SUPFAM" id="SSF52058">
    <property type="entry name" value="L domain-like"/>
    <property type="match status" value="1"/>
</dbReference>
<feature type="domain" description="Leucine-rich repeat-containing N-terminal plant-type" evidence="10">
    <location>
        <begin position="27"/>
        <end position="62"/>
    </location>
</feature>
<evidence type="ECO:0000256" key="6">
    <source>
        <dbReference type="ARBA" id="ARBA00022989"/>
    </source>
</evidence>
<evidence type="ECO:0000256" key="8">
    <source>
        <dbReference type="ARBA" id="ARBA00023180"/>
    </source>
</evidence>
<dbReference type="InterPro" id="IPR046956">
    <property type="entry name" value="RLP23-like"/>
</dbReference>
<dbReference type="GO" id="GO:0016020">
    <property type="term" value="C:membrane"/>
    <property type="evidence" value="ECO:0007669"/>
    <property type="project" value="UniProtKB-SubCell"/>
</dbReference>
<dbReference type="Pfam" id="PF00560">
    <property type="entry name" value="LRR_1"/>
    <property type="match status" value="2"/>
</dbReference>
<evidence type="ECO:0000259" key="10">
    <source>
        <dbReference type="Pfam" id="PF08263"/>
    </source>
</evidence>
<evidence type="ECO:0000313" key="11">
    <source>
        <dbReference type="EMBL" id="PHT48833.1"/>
    </source>
</evidence>
<keyword evidence="6" id="KW-1133">Transmembrane helix</keyword>
<dbReference type="Pfam" id="PF08263">
    <property type="entry name" value="LRRNT_2"/>
    <property type="match status" value="1"/>
</dbReference>
<dbReference type="Proteomes" id="UP000224567">
    <property type="component" value="Unassembled WGS sequence"/>
</dbReference>
<evidence type="ECO:0000313" key="12">
    <source>
        <dbReference type="Proteomes" id="UP000224567"/>
    </source>
</evidence>
<dbReference type="PROSITE" id="PS51257">
    <property type="entry name" value="PROKAR_LIPOPROTEIN"/>
    <property type="match status" value="1"/>
</dbReference>
<proteinExistence type="predicted"/>
<dbReference type="InterPro" id="IPR013210">
    <property type="entry name" value="LRR_N_plant-typ"/>
</dbReference>
<comment type="subcellular location">
    <subcellularLocation>
        <location evidence="1">Membrane</location>
        <topology evidence="1">Single-pass type I membrane protein</topology>
    </subcellularLocation>
</comment>
<keyword evidence="4 9" id="KW-0732">Signal</keyword>
<keyword evidence="12" id="KW-1185">Reference proteome</keyword>
<keyword evidence="2" id="KW-0433">Leucine-rich repeat</keyword>
<keyword evidence="7" id="KW-0472">Membrane</keyword>
<name>A0A2G2WUC2_CAPBA</name>
<evidence type="ECO:0000256" key="5">
    <source>
        <dbReference type="ARBA" id="ARBA00022737"/>
    </source>
</evidence>
<keyword evidence="3" id="KW-0812">Transmembrane</keyword>
<dbReference type="InterPro" id="IPR001611">
    <property type="entry name" value="Leu-rich_rpt"/>
</dbReference>
<feature type="signal peptide" evidence="9">
    <location>
        <begin position="1"/>
        <end position="22"/>
    </location>
</feature>
<evidence type="ECO:0000256" key="4">
    <source>
        <dbReference type="ARBA" id="ARBA00022729"/>
    </source>
</evidence>
<sequence length="257" mass="28732">MWLKKVFLIFATLFYHFSLVGGCYEGERAALMSFKSLLTDPSNRLASWKGENCCSWKGIECSSSGRVVVVNLRNPHPGEVMISINQIQHLDLSFNNFVFSKLPVEISNLTKLTYLNLSNAMFQDSIDMQFSNLTSLRSLDLSCANLVPDFSSVSVSLTLQPKLDVGSFLSFISYGYLSSPNLRWLEGLRNLRYLVMTGVDLSKASESFHWAEPVSSLSNLILLRLSNCNISGRIPIGQLLNLTSLSVLDMRSNIHDT</sequence>
<evidence type="ECO:0000256" key="2">
    <source>
        <dbReference type="ARBA" id="ARBA00022614"/>
    </source>
</evidence>
<evidence type="ECO:0000256" key="9">
    <source>
        <dbReference type="SAM" id="SignalP"/>
    </source>
</evidence>